<sequence>MEPSPRVVRTGSWRRWTLTLTVVAAVGAGCSSDGPTQAEDPDPESPHVEVNEMFLRTGEGGSLVSATRMIDEVWVPDTVSLVEGDSLQLRIVFLDFSNAEFTLDDATDHSVRAEVEGPATFRAPTGRAPA</sequence>
<evidence type="ECO:0000313" key="2">
    <source>
        <dbReference type="Proteomes" id="UP001484239"/>
    </source>
</evidence>
<dbReference type="EMBL" id="JBBHLI010000007">
    <property type="protein sequence ID" value="MEK9501808.1"/>
    <property type="molecule type" value="Genomic_DNA"/>
</dbReference>
<comment type="caution">
    <text evidence="1">The sequence shown here is derived from an EMBL/GenBank/DDBJ whole genome shotgun (WGS) entry which is preliminary data.</text>
</comment>
<dbReference type="Proteomes" id="UP001484239">
    <property type="component" value="Unassembled WGS sequence"/>
</dbReference>
<evidence type="ECO:0000313" key="1">
    <source>
        <dbReference type="EMBL" id="MEK9501808.1"/>
    </source>
</evidence>
<protein>
    <submittedName>
        <fullName evidence="1">Uncharacterized protein</fullName>
    </submittedName>
</protein>
<dbReference type="PROSITE" id="PS51257">
    <property type="entry name" value="PROKAR_LIPOPROTEIN"/>
    <property type="match status" value="1"/>
</dbReference>
<keyword evidence="2" id="KW-1185">Reference proteome</keyword>
<proteinExistence type="predicted"/>
<dbReference type="RefSeq" id="WP_405283745.1">
    <property type="nucleotide sequence ID" value="NZ_CP144380.1"/>
</dbReference>
<organism evidence="1 2">
    <name type="scientific">Gaopeijia maritima</name>
    <dbReference type="NCBI Taxonomy" id="3119007"/>
    <lineage>
        <taxon>Bacteria</taxon>
        <taxon>Pseudomonadati</taxon>
        <taxon>Gemmatimonadota</taxon>
        <taxon>Longimicrobiia</taxon>
        <taxon>Gaopeijiales</taxon>
        <taxon>Gaopeijiaceae</taxon>
        <taxon>Gaopeijia</taxon>
    </lineage>
</organism>
<reference evidence="1 2" key="1">
    <citation type="submission" date="2024-02" db="EMBL/GenBank/DDBJ databases">
        <title>A novel Gemmatimonadota bacterium.</title>
        <authorList>
            <person name="Du Z.-J."/>
            <person name="Ye Y.-Q."/>
        </authorList>
    </citation>
    <scope>NUCLEOTIDE SEQUENCE [LARGE SCALE GENOMIC DNA]</scope>
    <source>
        <strain evidence="1 2">DH-20</strain>
    </source>
</reference>
<accession>A0ABU9EAR8</accession>
<gene>
    <name evidence="1" type="ORF">WI372_12525</name>
</gene>
<name>A0ABU9EAR8_9BACT</name>